<sequence length="109" mass="12676">MQKISLSSLANSDKRPEKTLVYSHGYYLYTLEVVIDGVRHSIIDEKLKPARFKNLESIRQLLKSNNLPLQSCYLIQEAVYSEMIGLDSETVEPMSMPLNWHHSHYDELH</sequence>
<gene>
    <name evidence="1" type="ORF">NBRC116591_29470</name>
</gene>
<protein>
    <submittedName>
        <fullName evidence="1">Uncharacterized protein</fullName>
    </submittedName>
</protein>
<reference evidence="1 2" key="1">
    <citation type="submission" date="2024-04" db="EMBL/GenBank/DDBJ databases">
        <title>Draft genome sequence of Sessilibacter corallicola NBRC 116591.</title>
        <authorList>
            <person name="Miyakawa T."/>
            <person name="Kusuya Y."/>
            <person name="Miura T."/>
        </authorList>
    </citation>
    <scope>NUCLEOTIDE SEQUENCE [LARGE SCALE GENOMIC DNA]</scope>
    <source>
        <strain evidence="1 2">KU-00831-HH</strain>
    </source>
</reference>
<dbReference type="RefSeq" id="WP_233086842.1">
    <property type="nucleotide sequence ID" value="NZ_BAABWN010000010.1"/>
</dbReference>
<evidence type="ECO:0000313" key="2">
    <source>
        <dbReference type="Proteomes" id="UP001465153"/>
    </source>
</evidence>
<dbReference type="Proteomes" id="UP001465153">
    <property type="component" value="Unassembled WGS sequence"/>
</dbReference>
<dbReference type="InterPro" id="IPR045508">
    <property type="entry name" value="DUF6482"/>
</dbReference>
<name>A0ABQ0ABX5_9GAMM</name>
<evidence type="ECO:0000313" key="1">
    <source>
        <dbReference type="EMBL" id="GAA6169136.1"/>
    </source>
</evidence>
<organism evidence="1 2">
    <name type="scientific">Sessilibacter corallicola</name>
    <dbReference type="NCBI Taxonomy" id="2904075"/>
    <lineage>
        <taxon>Bacteria</taxon>
        <taxon>Pseudomonadati</taxon>
        <taxon>Pseudomonadota</taxon>
        <taxon>Gammaproteobacteria</taxon>
        <taxon>Cellvibrionales</taxon>
        <taxon>Cellvibrionaceae</taxon>
        <taxon>Sessilibacter</taxon>
    </lineage>
</organism>
<dbReference type="EMBL" id="BAABWN010000010">
    <property type="protein sequence ID" value="GAA6169136.1"/>
    <property type="molecule type" value="Genomic_DNA"/>
</dbReference>
<comment type="caution">
    <text evidence="1">The sequence shown here is derived from an EMBL/GenBank/DDBJ whole genome shotgun (WGS) entry which is preliminary data.</text>
</comment>
<dbReference type="Pfam" id="PF20090">
    <property type="entry name" value="DUF6482"/>
    <property type="match status" value="1"/>
</dbReference>
<keyword evidence="2" id="KW-1185">Reference proteome</keyword>
<proteinExistence type="predicted"/>
<accession>A0ABQ0ABX5</accession>